<evidence type="ECO:0000313" key="2">
    <source>
        <dbReference type="Proteomes" id="UP001062846"/>
    </source>
</evidence>
<organism evidence="1 2">
    <name type="scientific">Rhododendron molle</name>
    <name type="common">Chinese azalea</name>
    <name type="synonym">Azalea mollis</name>
    <dbReference type="NCBI Taxonomy" id="49168"/>
    <lineage>
        <taxon>Eukaryota</taxon>
        <taxon>Viridiplantae</taxon>
        <taxon>Streptophyta</taxon>
        <taxon>Embryophyta</taxon>
        <taxon>Tracheophyta</taxon>
        <taxon>Spermatophyta</taxon>
        <taxon>Magnoliopsida</taxon>
        <taxon>eudicotyledons</taxon>
        <taxon>Gunneridae</taxon>
        <taxon>Pentapetalae</taxon>
        <taxon>asterids</taxon>
        <taxon>Ericales</taxon>
        <taxon>Ericaceae</taxon>
        <taxon>Ericoideae</taxon>
        <taxon>Rhodoreae</taxon>
        <taxon>Rhododendron</taxon>
    </lineage>
</organism>
<sequence>MTFFLCSSEPISGNSMRCRAESICLPGPSKSRNSIEVQNIAHTLPQKIKAEKETRNIHNPISTRRYSLTSSVDTNLSIRFDSTELTRNSDQGEESRAREETREEDNE</sequence>
<proteinExistence type="predicted"/>
<accession>A0ACC0NXV7</accession>
<dbReference type="EMBL" id="CM046391">
    <property type="protein sequence ID" value="KAI8557721.1"/>
    <property type="molecule type" value="Genomic_DNA"/>
</dbReference>
<name>A0ACC0NXV7_RHOML</name>
<comment type="caution">
    <text evidence="1">The sequence shown here is derived from an EMBL/GenBank/DDBJ whole genome shotgun (WGS) entry which is preliminary data.</text>
</comment>
<keyword evidence="2" id="KW-1185">Reference proteome</keyword>
<reference evidence="1" key="1">
    <citation type="submission" date="2022-02" db="EMBL/GenBank/DDBJ databases">
        <title>Plant Genome Project.</title>
        <authorList>
            <person name="Zhang R.-G."/>
        </authorList>
    </citation>
    <scope>NUCLEOTIDE SEQUENCE</scope>
    <source>
        <strain evidence="1">AT1</strain>
    </source>
</reference>
<protein>
    <submittedName>
        <fullName evidence="1">Uncharacterized protein</fullName>
    </submittedName>
</protein>
<gene>
    <name evidence="1" type="ORF">RHMOL_Rhmol04G0031700</name>
</gene>
<evidence type="ECO:0000313" key="1">
    <source>
        <dbReference type="EMBL" id="KAI8557721.1"/>
    </source>
</evidence>
<dbReference type="Proteomes" id="UP001062846">
    <property type="component" value="Chromosome 4"/>
</dbReference>